<proteinExistence type="predicted"/>
<reference evidence="1" key="1">
    <citation type="journal article" date="2012" name="PLoS ONE">
        <title>Gene sets for utilization of primary and secondary nutrition supplies in the distal gut of endangered iberian lynx.</title>
        <authorList>
            <person name="Alcaide M."/>
            <person name="Messina E."/>
            <person name="Richter M."/>
            <person name="Bargiela R."/>
            <person name="Peplies J."/>
            <person name="Huws S.A."/>
            <person name="Newbold C.J."/>
            <person name="Golyshin P.N."/>
            <person name="Simon M.A."/>
            <person name="Lopez G."/>
            <person name="Yakimov M.M."/>
            <person name="Ferrer M."/>
        </authorList>
    </citation>
    <scope>NUCLEOTIDE SEQUENCE</scope>
</reference>
<gene>
    <name evidence="1" type="ORF">EVA_13967</name>
</gene>
<accession>J9FTT9</accession>
<protein>
    <submittedName>
        <fullName evidence="1">Uncharacterized protein</fullName>
    </submittedName>
</protein>
<name>J9FTT9_9ZZZZ</name>
<dbReference type="AlphaFoldDB" id="J9FTT9"/>
<evidence type="ECO:0000313" key="1">
    <source>
        <dbReference type="EMBL" id="EJW97933.1"/>
    </source>
</evidence>
<sequence length="70" mass="8076">MKSINTCHCTQYSQLIPAIIAWCEAIPGETLHITLSDRQAFKDLKEFLGEQNTGFREIYDGERLILQFTK</sequence>
<dbReference type="EMBL" id="AMCI01004517">
    <property type="protein sequence ID" value="EJW97933.1"/>
    <property type="molecule type" value="Genomic_DNA"/>
</dbReference>
<organism evidence="1">
    <name type="scientific">gut metagenome</name>
    <dbReference type="NCBI Taxonomy" id="749906"/>
    <lineage>
        <taxon>unclassified sequences</taxon>
        <taxon>metagenomes</taxon>
        <taxon>organismal metagenomes</taxon>
    </lineage>
</organism>
<comment type="caution">
    <text evidence="1">The sequence shown here is derived from an EMBL/GenBank/DDBJ whole genome shotgun (WGS) entry which is preliminary data.</text>
</comment>